<evidence type="ECO:0000256" key="4">
    <source>
        <dbReference type="ARBA" id="ARBA00022989"/>
    </source>
</evidence>
<name>A0A1X7LQK5_9BACL</name>
<evidence type="ECO:0000256" key="3">
    <source>
        <dbReference type="ARBA" id="ARBA00022692"/>
    </source>
</evidence>
<dbReference type="GO" id="GO:0005886">
    <property type="term" value="C:plasma membrane"/>
    <property type="evidence" value="ECO:0007669"/>
    <property type="project" value="UniProtKB-SubCell"/>
</dbReference>
<dbReference type="Proteomes" id="UP000193834">
    <property type="component" value="Unassembled WGS sequence"/>
</dbReference>
<keyword evidence="2" id="KW-1003">Cell membrane</keyword>
<accession>A0A1X7LQK5</accession>
<keyword evidence="3" id="KW-0812">Transmembrane</keyword>
<dbReference type="PANTHER" id="PTHR34390:SF2">
    <property type="entry name" value="SUCCINATE TRANSPORTER SUBUNIT YJJP-RELATED"/>
    <property type="match status" value="1"/>
</dbReference>
<dbReference type="EMBL" id="FXAZ01000006">
    <property type="protein sequence ID" value="SMG55970.1"/>
    <property type="molecule type" value="Genomic_DNA"/>
</dbReference>
<evidence type="ECO:0000313" key="9">
    <source>
        <dbReference type="Proteomes" id="UP000193834"/>
    </source>
</evidence>
<evidence type="ECO:0000256" key="6">
    <source>
        <dbReference type="ARBA" id="ARBA00034125"/>
    </source>
</evidence>
<dbReference type="PANTHER" id="PTHR34390">
    <property type="entry name" value="UPF0442 PROTEIN YJJB-RELATED"/>
    <property type="match status" value="1"/>
</dbReference>
<keyword evidence="4" id="KW-1133">Transmembrane helix</keyword>
<dbReference type="InterPro" id="IPR050539">
    <property type="entry name" value="ThrE_Dicarb/AminoAcid_Exp"/>
</dbReference>
<dbReference type="GO" id="GO:0022857">
    <property type="term" value="F:transmembrane transporter activity"/>
    <property type="evidence" value="ECO:0007669"/>
    <property type="project" value="InterPro"/>
</dbReference>
<evidence type="ECO:0000259" key="7">
    <source>
        <dbReference type="Pfam" id="PF06738"/>
    </source>
</evidence>
<evidence type="ECO:0000313" key="8">
    <source>
        <dbReference type="EMBL" id="SMG55970.1"/>
    </source>
</evidence>
<keyword evidence="9" id="KW-1185">Reference proteome</keyword>
<proteinExistence type="inferred from homology"/>
<comment type="similarity">
    <text evidence="6">Belongs to the ThrE exporter (TC 2.A.79) family.</text>
</comment>
<evidence type="ECO:0000256" key="1">
    <source>
        <dbReference type="ARBA" id="ARBA00004651"/>
    </source>
</evidence>
<dbReference type="InterPro" id="IPR010619">
    <property type="entry name" value="ThrE-like_N"/>
</dbReference>
<organism evidence="8 9">
    <name type="scientific">Paenibacillus aquistagni</name>
    <dbReference type="NCBI Taxonomy" id="1852522"/>
    <lineage>
        <taxon>Bacteria</taxon>
        <taxon>Bacillati</taxon>
        <taxon>Bacillota</taxon>
        <taxon>Bacilli</taxon>
        <taxon>Bacillales</taxon>
        <taxon>Paenibacillaceae</taxon>
        <taxon>Paenibacillus</taxon>
    </lineage>
</organism>
<dbReference type="RefSeq" id="WP_169027267.1">
    <property type="nucleotide sequence ID" value="NZ_FXAZ01000006.1"/>
</dbReference>
<dbReference type="Pfam" id="PF06738">
    <property type="entry name" value="ThrE"/>
    <property type="match status" value="1"/>
</dbReference>
<dbReference type="AlphaFoldDB" id="A0A1X7LQK5"/>
<evidence type="ECO:0000256" key="2">
    <source>
        <dbReference type="ARBA" id="ARBA00022475"/>
    </source>
</evidence>
<keyword evidence="5" id="KW-0472">Membrane</keyword>
<dbReference type="STRING" id="1852522.SAMN06295960_4074"/>
<sequence>MESSRIIYVATYAGKIMLESGGEIYRVEDTINRICQAYGIKQVDSFVVPTAIITSAVKDDFRSKTVIKRIKHRSFNLQKIVRVNELSRAIVADKLSVHEAYRELKEIEQMKGYPLWLSTLFYALISAAYTIFFGASVLDAIGAFVAGAVMRLILYPFEKGQFNVVFIHVIGGAAAAIGIVLLTLTGWFQMSNMMLISVLMNLFPGLIMANALRDIMAGDFLSGMSRVSEALLIAIAIAVGSGSVIGLSMSLFGSDIL</sequence>
<feature type="domain" description="Threonine/serine exporter-like N-terminal" evidence="7">
    <location>
        <begin position="10"/>
        <end position="246"/>
    </location>
</feature>
<comment type="subcellular location">
    <subcellularLocation>
        <location evidence="1">Cell membrane</location>
        <topology evidence="1">Multi-pass membrane protein</topology>
    </subcellularLocation>
</comment>
<evidence type="ECO:0000256" key="5">
    <source>
        <dbReference type="ARBA" id="ARBA00023136"/>
    </source>
</evidence>
<gene>
    <name evidence="8" type="ORF">SAMN06295960_4074</name>
</gene>
<reference evidence="8 9" key="1">
    <citation type="submission" date="2017-04" db="EMBL/GenBank/DDBJ databases">
        <authorList>
            <person name="Afonso C.L."/>
            <person name="Miller P.J."/>
            <person name="Scott M.A."/>
            <person name="Spackman E."/>
            <person name="Goraichik I."/>
            <person name="Dimitrov K.M."/>
            <person name="Suarez D.L."/>
            <person name="Swayne D.E."/>
        </authorList>
    </citation>
    <scope>NUCLEOTIDE SEQUENCE [LARGE SCALE GENOMIC DNA]</scope>
    <source>
        <strain evidence="8 9">11</strain>
    </source>
</reference>
<dbReference type="GO" id="GO:0015744">
    <property type="term" value="P:succinate transport"/>
    <property type="evidence" value="ECO:0007669"/>
    <property type="project" value="TreeGrafter"/>
</dbReference>
<protein>
    <submittedName>
        <fullName evidence="8">Uncharacterized membrane protein YjjP, DUF1212 family</fullName>
    </submittedName>
</protein>